<name>A0AAD1XDN7_EUPCR</name>
<feature type="region of interest" description="Disordered" evidence="2">
    <location>
        <begin position="777"/>
        <end position="799"/>
    </location>
</feature>
<feature type="compositionally biased region" description="Basic and acidic residues" evidence="2">
    <location>
        <begin position="962"/>
        <end position="973"/>
    </location>
</feature>
<evidence type="ECO:0000313" key="4">
    <source>
        <dbReference type="Proteomes" id="UP001295684"/>
    </source>
</evidence>
<feature type="coiled-coil region" evidence="1">
    <location>
        <begin position="281"/>
        <end position="340"/>
    </location>
</feature>
<feature type="compositionally biased region" description="Polar residues" evidence="2">
    <location>
        <begin position="947"/>
        <end position="961"/>
    </location>
</feature>
<organism evidence="3 4">
    <name type="scientific">Euplotes crassus</name>
    <dbReference type="NCBI Taxonomy" id="5936"/>
    <lineage>
        <taxon>Eukaryota</taxon>
        <taxon>Sar</taxon>
        <taxon>Alveolata</taxon>
        <taxon>Ciliophora</taxon>
        <taxon>Intramacronucleata</taxon>
        <taxon>Spirotrichea</taxon>
        <taxon>Hypotrichia</taxon>
        <taxon>Euplotida</taxon>
        <taxon>Euplotidae</taxon>
        <taxon>Moneuplotes</taxon>
    </lineage>
</organism>
<feature type="coiled-coil region" evidence="1">
    <location>
        <begin position="36"/>
        <end position="74"/>
    </location>
</feature>
<sequence>MSVNRQIKEGPTFNQNEVLSLKKKMRHNEAEFAKERAVMKQKIDLLQNQVKELIEREANQKRMYETMLTALKDQGDEPKKTQDYFDKQLAKSDQVNKEGLQRVEQQYLKKQEMLQKENAEIQLENAKLREKNLEAKNQLETKTKECDLKLQEAKLTDKEKDLKIKLVEEENEKLKKEIELLNQKLKDQNEINSIKTARLEEKLRNKEASDAHNRSIMMIDPMPLSVQSIDAPAGFGRSRSPVVGKNSLYKSFKKQQDILVDDLQNQISQKDDAISELCYEKDELICKIGDLENENEYLQEQVELVQKEKETSIQLLETQIKRQENEYMQQINILDSEKQNAKSMLSHLQNVIKSSEVPEDNIVRKLNFSSCMNRNENNPRASRHYAMTTNNSPRNCAIDYEEVNIGNNPHDFSNTKKNITASKCRSRNPSSTGLQIVSNSIPIKGFKSGHFRESHRSGNIRTLKELASARNMATQMSYKGKSPTEDLTWLNHQHDGSNLNNRCTQESSPTHIQGNPYKRSQKSKSRCYNTSDGGNGINVISEIYPGSKGHSEDVNGTLMNSIVNLFPNKFRSKKGSGVCHNENANPISSFTSSPHASLSKQELREKLEVIQRDREDSKIHQLRDSSDSNEIISDSPERSAQLPYASGNGIEMLKPASNTINRNSYIEMLETGEIMKNINGDLLCKRCNGEFTVQEFLNNQDHWKICLNKPAPRVTPKEVSQGRHSMHDEEYTDDEHSQNFVHLRVDPNAGFLPELSEVNGSVLLHKNPQREYQEFPYAEESEEEDGEYEEDIEEGVPYDSELDNYDLYSQKQRNNRYARPHVILETVEQESDECRSSICDSSNYISNPNKLFNKDRTTVSKAPSMRYHSNQNDKNGEVGTSLQVKNRKLNQSPYMVGMKKERSEQAVHSSLDSNSSKGSKSIYSKVYKENHHKKENSEVSVKLDSQRFGNQSSRRMFQTNSFKEKHAGSPRAFKDITHQMHTENLAFGKRKRSVPPPTYQGVQKPRKRRQRETLENPEDYDAENNPIGYAQIDLMNEQNQESDTDSLPYDQLNSKLSRIEDAVNFFYEKMSDNYAHCINEVGTIKDYIELKSEKKSNSRMNSIYSNRGSAMKTPITANKLMEFHMSSKKKNPLDSHYDNCTSQTKKYRNIKNSRDATPEMEYTKQGNRFQQFISQEDYNVKDYQVQGKRKENKKKGLSRNNSGYGPNKIGLNRYNSLMSQSTSSINQHPSTRSFALHL</sequence>
<dbReference type="Proteomes" id="UP001295684">
    <property type="component" value="Unassembled WGS sequence"/>
</dbReference>
<dbReference type="EMBL" id="CAMPGE010011807">
    <property type="protein sequence ID" value="CAI2370615.1"/>
    <property type="molecule type" value="Genomic_DNA"/>
</dbReference>
<evidence type="ECO:0000313" key="3">
    <source>
        <dbReference type="EMBL" id="CAI2370615.1"/>
    </source>
</evidence>
<accession>A0AAD1XDN7</accession>
<dbReference type="AlphaFoldDB" id="A0AAD1XDN7"/>
<feature type="compositionally biased region" description="Polar residues" evidence="2">
    <location>
        <begin position="498"/>
        <end position="513"/>
    </location>
</feature>
<evidence type="ECO:0000256" key="2">
    <source>
        <dbReference type="SAM" id="MobiDB-lite"/>
    </source>
</evidence>
<keyword evidence="4" id="KW-1185">Reference proteome</keyword>
<feature type="compositionally biased region" description="Basic and acidic residues" evidence="2">
    <location>
        <begin position="612"/>
        <end position="626"/>
    </location>
</feature>
<feature type="region of interest" description="Disordered" evidence="2">
    <location>
        <begin position="985"/>
        <end position="1025"/>
    </location>
</feature>
<feature type="region of interest" description="Disordered" evidence="2">
    <location>
        <begin position="612"/>
        <end position="640"/>
    </location>
</feature>
<protein>
    <submittedName>
        <fullName evidence="3">Uncharacterized protein</fullName>
    </submittedName>
</protein>
<gene>
    <name evidence="3" type="ORF">ECRASSUSDP1_LOCUS11932</name>
</gene>
<feature type="region of interest" description="Disordered" evidence="2">
    <location>
        <begin position="899"/>
        <end position="973"/>
    </location>
</feature>
<comment type="caution">
    <text evidence="3">The sequence shown here is derived from an EMBL/GenBank/DDBJ whole genome shotgun (WGS) entry which is preliminary data.</text>
</comment>
<feature type="region of interest" description="Disordered" evidence="2">
    <location>
        <begin position="1186"/>
        <end position="1212"/>
    </location>
</feature>
<feature type="region of interest" description="Disordered" evidence="2">
    <location>
        <begin position="498"/>
        <end position="530"/>
    </location>
</feature>
<keyword evidence="1" id="KW-0175">Coiled coil</keyword>
<proteinExistence type="predicted"/>
<feature type="compositionally biased region" description="Low complexity" evidence="2">
    <location>
        <begin position="909"/>
        <end position="925"/>
    </location>
</feature>
<evidence type="ECO:0000256" key="1">
    <source>
        <dbReference type="SAM" id="Coils"/>
    </source>
</evidence>
<reference evidence="3" key="1">
    <citation type="submission" date="2023-07" db="EMBL/GenBank/DDBJ databases">
        <authorList>
            <consortium name="AG Swart"/>
            <person name="Singh M."/>
            <person name="Singh A."/>
            <person name="Seah K."/>
            <person name="Emmerich C."/>
        </authorList>
    </citation>
    <scope>NUCLEOTIDE SEQUENCE</scope>
    <source>
        <strain evidence="3">DP1</strain>
    </source>
</reference>
<feature type="coiled-coil region" evidence="1">
    <location>
        <begin position="100"/>
        <end position="191"/>
    </location>
</feature>